<feature type="domain" description="RNA polymerase sigma factor 70 region 4 type 2" evidence="7">
    <location>
        <begin position="131"/>
        <end position="182"/>
    </location>
</feature>
<dbReference type="InterPro" id="IPR039425">
    <property type="entry name" value="RNA_pol_sigma-70-like"/>
</dbReference>
<dbReference type="InterPro" id="IPR036388">
    <property type="entry name" value="WH-like_DNA-bd_sf"/>
</dbReference>
<keyword evidence="3" id="KW-0731">Sigma factor</keyword>
<evidence type="ECO:0000256" key="3">
    <source>
        <dbReference type="ARBA" id="ARBA00023082"/>
    </source>
</evidence>
<protein>
    <submittedName>
        <fullName evidence="8">Uncharacterized protein</fullName>
    </submittedName>
</protein>
<evidence type="ECO:0000259" key="7">
    <source>
        <dbReference type="Pfam" id="PF08281"/>
    </source>
</evidence>
<dbReference type="Proteomes" id="UP000464178">
    <property type="component" value="Chromosome"/>
</dbReference>
<keyword evidence="9" id="KW-1185">Reference proteome</keyword>
<dbReference type="AlphaFoldDB" id="A0A6P2D4H5"/>
<evidence type="ECO:0000313" key="9">
    <source>
        <dbReference type="Proteomes" id="UP000464178"/>
    </source>
</evidence>
<organism evidence="8 9">
    <name type="scientific">Gemmata massiliana</name>
    <dbReference type="NCBI Taxonomy" id="1210884"/>
    <lineage>
        <taxon>Bacteria</taxon>
        <taxon>Pseudomonadati</taxon>
        <taxon>Planctomycetota</taxon>
        <taxon>Planctomycetia</taxon>
        <taxon>Gemmatales</taxon>
        <taxon>Gemmataceae</taxon>
        <taxon>Gemmata</taxon>
    </lineage>
</organism>
<dbReference type="Pfam" id="PF08281">
    <property type="entry name" value="Sigma70_r4_2"/>
    <property type="match status" value="1"/>
</dbReference>
<evidence type="ECO:0000313" key="8">
    <source>
        <dbReference type="EMBL" id="VTR95973.1"/>
    </source>
</evidence>
<evidence type="ECO:0000256" key="4">
    <source>
        <dbReference type="ARBA" id="ARBA00023163"/>
    </source>
</evidence>
<accession>A0A6P2D4H5</accession>
<gene>
    <name evidence="8" type="ORF">SOIL9_17410</name>
</gene>
<evidence type="ECO:0000256" key="2">
    <source>
        <dbReference type="ARBA" id="ARBA00023015"/>
    </source>
</evidence>
<dbReference type="Gene3D" id="1.10.10.10">
    <property type="entry name" value="Winged helix-like DNA-binding domain superfamily/Winged helix DNA-binding domain"/>
    <property type="match status" value="1"/>
</dbReference>
<dbReference type="RefSeq" id="WP_162670320.1">
    <property type="nucleotide sequence ID" value="NZ_LR593886.1"/>
</dbReference>
<dbReference type="PANTHER" id="PTHR43133:SF51">
    <property type="entry name" value="RNA POLYMERASE SIGMA FACTOR"/>
    <property type="match status" value="1"/>
</dbReference>
<dbReference type="InterPro" id="IPR014284">
    <property type="entry name" value="RNA_pol_sigma-70_dom"/>
</dbReference>
<proteinExistence type="inferred from homology"/>
<dbReference type="Gene3D" id="1.10.1740.10">
    <property type="match status" value="1"/>
</dbReference>
<dbReference type="PANTHER" id="PTHR43133">
    <property type="entry name" value="RNA POLYMERASE ECF-TYPE SIGMA FACTO"/>
    <property type="match status" value="1"/>
</dbReference>
<dbReference type="Pfam" id="PF04542">
    <property type="entry name" value="Sigma70_r2"/>
    <property type="match status" value="1"/>
</dbReference>
<evidence type="ECO:0000256" key="1">
    <source>
        <dbReference type="ARBA" id="ARBA00010641"/>
    </source>
</evidence>
<name>A0A6P2D4H5_9BACT</name>
<sequence length="739" mass="79120">MNAILTKLNRLSTAPGPSSDGALLTAFLAGDQSAFAVLVHRYAGLVFASCQRILHHRQDAEDALQATFLVLARRAGDIWPREAVASWLFGVARRVSLRARAVRTRRSTRECPLEDVATTEPARPDSDLAEVVHRIVCRLPEIYRSAVIACDLQGLSRKEAAERLGWSEGTLSGRLARARELLATRLRRVGLSLPAGGLAAVCAGPESAPAATIQSTIDLAIGAGPGVSAPVAALTEGVVSSMALFKLKAMTAVVFAACALGFGAFAASGSGSGDGAGTQPGQSQKSSAPVPVAGKLGEPPAKGTVQRGPRLGLAQEELLILIEELKAANKQNVDPEALARLRAQIEVIGRLLDPNDAMMTPVPPVKPGADLDPLQGSWRVTSVKDGSKSLKIEPSDPWVIEISGSTMKMPYREATGAWKQRDYKIAVEFALQKPEAIMQRNTIDLIAPREPVGRGIYEFTASEFACMQCHKASDNLRTLVTGRFPNENVLCEPALKDKATKHAAGLRLAFTIDGKRPTKFGGEGVIVFEMVRADAKPVGTDDERWRELKSRLDALGKQAGDERASDRVFAQLWALVESTQLESQQARLDLAHANAQLQTTKKAAELAETRWAGANQRWQLAVREYEDAKSARAAKDKPVPAVAPGGVAPAGSVFTIHIRTLTAPEKVINVKATGKETVLDGLLQAIDDVSIMTGTVSTWLVRGKEVLPIDLAGIKNGETKTNYVLKAGDQLFVQVKAEK</sequence>
<evidence type="ECO:0000259" key="6">
    <source>
        <dbReference type="Pfam" id="PF04542"/>
    </source>
</evidence>
<dbReference type="InterPro" id="IPR013324">
    <property type="entry name" value="RNA_pol_sigma_r3/r4-like"/>
</dbReference>
<dbReference type="CDD" id="cd06171">
    <property type="entry name" value="Sigma70_r4"/>
    <property type="match status" value="1"/>
</dbReference>
<reference evidence="8 9" key="1">
    <citation type="submission" date="2019-05" db="EMBL/GenBank/DDBJ databases">
        <authorList>
            <consortium name="Science for Life Laboratories"/>
        </authorList>
    </citation>
    <scope>NUCLEOTIDE SEQUENCE [LARGE SCALE GENOMIC DNA]</scope>
    <source>
        <strain evidence="8">Soil9</strain>
    </source>
</reference>
<dbReference type="SUPFAM" id="SSF88659">
    <property type="entry name" value="Sigma3 and sigma4 domains of RNA polymerase sigma factors"/>
    <property type="match status" value="1"/>
</dbReference>
<dbReference type="InterPro" id="IPR013325">
    <property type="entry name" value="RNA_pol_sigma_r2"/>
</dbReference>
<keyword evidence="2" id="KW-0805">Transcription regulation</keyword>
<dbReference type="NCBIfam" id="TIGR02937">
    <property type="entry name" value="sigma70-ECF"/>
    <property type="match status" value="1"/>
</dbReference>
<keyword evidence="4" id="KW-0804">Transcription</keyword>
<dbReference type="EMBL" id="LR593886">
    <property type="protein sequence ID" value="VTR95973.1"/>
    <property type="molecule type" value="Genomic_DNA"/>
</dbReference>
<feature type="region of interest" description="Disordered" evidence="5">
    <location>
        <begin position="271"/>
        <end position="307"/>
    </location>
</feature>
<evidence type="ECO:0000256" key="5">
    <source>
        <dbReference type="SAM" id="MobiDB-lite"/>
    </source>
</evidence>
<dbReference type="InterPro" id="IPR013249">
    <property type="entry name" value="RNA_pol_sigma70_r4_t2"/>
</dbReference>
<dbReference type="SUPFAM" id="SSF88946">
    <property type="entry name" value="Sigma2 domain of RNA polymerase sigma factors"/>
    <property type="match status" value="1"/>
</dbReference>
<dbReference type="GO" id="GO:0006352">
    <property type="term" value="P:DNA-templated transcription initiation"/>
    <property type="evidence" value="ECO:0007669"/>
    <property type="project" value="InterPro"/>
</dbReference>
<dbReference type="KEGG" id="gms:SOIL9_17410"/>
<comment type="similarity">
    <text evidence="1">Belongs to the sigma-70 factor family. ECF subfamily.</text>
</comment>
<dbReference type="GO" id="GO:0003677">
    <property type="term" value="F:DNA binding"/>
    <property type="evidence" value="ECO:0007669"/>
    <property type="project" value="InterPro"/>
</dbReference>
<dbReference type="GO" id="GO:0016987">
    <property type="term" value="F:sigma factor activity"/>
    <property type="evidence" value="ECO:0007669"/>
    <property type="project" value="UniProtKB-KW"/>
</dbReference>
<feature type="domain" description="RNA polymerase sigma-70 region 2" evidence="6">
    <location>
        <begin position="38"/>
        <end position="105"/>
    </location>
</feature>
<dbReference type="InterPro" id="IPR007627">
    <property type="entry name" value="RNA_pol_sigma70_r2"/>
</dbReference>